<dbReference type="SUPFAM" id="SSF52949">
    <property type="entry name" value="Macro domain-like"/>
    <property type="match status" value="1"/>
</dbReference>
<keyword evidence="3" id="KW-1185">Reference proteome</keyword>
<dbReference type="PANTHER" id="PTHR35596:SF1">
    <property type="entry name" value="MICROBIAL-TYPE PARG CATALYTIC DOMAIN-CONTAINING PROTEIN"/>
    <property type="match status" value="1"/>
</dbReference>
<reference evidence="2 3" key="1">
    <citation type="journal article" date="2020" name="Microorganisms">
        <title>Osmotic Adaptation and Compatible Solute Biosynthesis of Phototrophic Bacteria as Revealed from Genome Analyses.</title>
        <authorList>
            <person name="Imhoff J.F."/>
            <person name="Rahn T."/>
            <person name="Kunzel S."/>
            <person name="Keller A."/>
            <person name="Neulinger S.C."/>
        </authorList>
    </citation>
    <scope>NUCLEOTIDE SEQUENCE [LARGE SCALE GENOMIC DNA]</scope>
    <source>
        <strain evidence="2 3">DSM 25653</strain>
    </source>
</reference>
<dbReference type="Pfam" id="PF10021">
    <property type="entry name" value="PARG_cat_microb"/>
    <property type="match status" value="1"/>
</dbReference>
<dbReference type="PIRSF" id="PIRSF014899">
    <property type="entry name" value="UCP014899"/>
    <property type="match status" value="1"/>
</dbReference>
<accession>A0A9X0W8Y7</accession>
<dbReference type="EMBL" id="NRRY01000010">
    <property type="protein sequence ID" value="MBK1618468.1"/>
    <property type="molecule type" value="Genomic_DNA"/>
</dbReference>
<dbReference type="InterPro" id="IPR019261">
    <property type="entry name" value="PARG_cat_microbial"/>
</dbReference>
<dbReference type="PANTHER" id="PTHR35596">
    <property type="entry name" value="DUF2263 DOMAIN-CONTAINING PROTEIN"/>
    <property type="match status" value="1"/>
</dbReference>
<dbReference type="Gene3D" id="3.40.220.10">
    <property type="entry name" value="Leucine Aminopeptidase, subunit E, domain 1"/>
    <property type="match status" value="1"/>
</dbReference>
<evidence type="ECO:0000259" key="1">
    <source>
        <dbReference type="Pfam" id="PF10021"/>
    </source>
</evidence>
<sequence length="293" mass="31342">MSQLTFLPCTDSPAHARQCRDALNLPREQTAALGHSALEAIEQGHYRTAAGEQVDWAAAVAAAVAAKRSLPPDDALPAPSLSRFDRTRVQVINETTLMAARRLVDAGERVLALNFANGIHPGGGFLNGARAQEEVLCRSSALFATLRGDPMYAAHAQRPQPDSSDWAILSPTVPVFRTDKGTSLDAPWTVDVLTGAAPYAPAIGQPAAGDLLQQRIERVLEIARAFDYSALVLGAWGCGAFGNDPTRTARDFKQALERHAGAFSEVVFAIVDWSAERRFLAPFCAGLAQDDPA</sequence>
<organism evidence="2 3">
    <name type="scientific">Lamprobacter modestohalophilus</name>
    <dbReference type="NCBI Taxonomy" id="1064514"/>
    <lineage>
        <taxon>Bacteria</taxon>
        <taxon>Pseudomonadati</taxon>
        <taxon>Pseudomonadota</taxon>
        <taxon>Gammaproteobacteria</taxon>
        <taxon>Chromatiales</taxon>
        <taxon>Chromatiaceae</taxon>
        <taxon>Lamprobacter</taxon>
    </lineage>
</organism>
<dbReference type="RefSeq" id="WP_200242058.1">
    <property type="nucleotide sequence ID" value="NZ_NRRY01000010.1"/>
</dbReference>
<dbReference type="InterPro" id="IPR012664">
    <property type="entry name" value="CHP02452"/>
</dbReference>
<dbReference type="NCBIfam" id="TIGR02452">
    <property type="entry name" value="TIGR02452 family protein"/>
    <property type="match status" value="1"/>
</dbReference>
<protein>
    <submittedName>
        <fullName evidence="2">TIGR02452 family protein</fullName>
    </submittedName>
</protein>
<dbReference type="AlphaFoldDB" id="A0A9X0W8Y7"/>
<gene>
    <name evidence="2" type="ORF">CKO42_08460</name>
</gene>
<evidence type="ECO:0000313" key="3">
    <source>
        <dbReference type="Proteomes" id="UP001138768"/>
    </source>
</evidence>
<feature type="domain" description="Microbial-type PARG catalytic" evidence="1">
    <location>
        <begin position="37"/>
        <end position="177"/>
    </location>
</feature>
<dbReference type="Proteomes" id="UP001138768">
    <property type="component" value="Unassembled WGS sequence"/>
</dbReference>
<proteinExistence type="predicted"/>
<evidence type="ECO:0000313" key="2">
    <source>
        <dbReference type="EMBL" id="MBK1618468.1"/>
    </source>
</evidence>
<dbReference type="InterPro" id="IPR043472">
    <property type="entry name" value="Macro_dom-like"/>
</dbReference>
<name>A0A9X0W8Y7_9GAMM</name>
<comment type="caution">
    <text evidence="2">The sequence shown here is derived from an EMBL/GenBank/DDBJ whole genome shotgun (WGS) entry which is preliminary data.</text>
</comment>